<evidence type="ECO:0000313" key="1">
    <source>
        <dbReference type="EMBL" id="ASN67979.1"/>
    </source>
</evidence>
<gene>
    <name evidence="1" type="ORF">3S4_54</name>
</gene>
<name>A0A2H4J0Z1_9CAUD</name>
<dbReference type="EMBL" id="MF417869">
    <property type="protein sequence ID" value="ASN67979.1"/>
    <property type="molecule type" value="Genomic_DNA"/>
</dbReference>
<reference evidence="1" key="1">
    <citation type="submission" date="2017-06" db="EMBL/GenBank/DDBJ databases">
        <title>Novel phages from South African skin metaviromes.</title>
        <authorList>
            <person name="van Zyl L.J."/>
            <person name="Abrahams Y."/>
            <person name="Stander E.A."/>
            <person name="Kirby B.M."/>
            <person name="Clavaud C."/>
            <person name="Farcet C."/>
            <person name="Breton L."/>
            <person name="Trindade M.I."/>
        </authorList>
    </citation>
    <scope>NUCLEOTIDE SEQUENCE</scope>
</reference>
<accession>A0A2H4J0Z1</accession>
<sequence length="46" mass="4702">MLQADLVDQAPGKLAQVVSAVVEAQAQRKGQGHIIRPVLPAAAGVV</sequence>
<proteinExistence type="predicted"/>
<protein>
    <submittedName>
        <fullName evidence="1">Uncharacterized protein</fullName>
    </submittedName>
</protein>
<organism evidence="1">
    <name type="scientific">uncultured Caudovirales phage</name>
    <dbReference type="NCBI Taxonomy" id="2100421"/>
    <lineage>
        <taxon>Viruses</taxon>
        <taxon>Duplodnaviria</taxon>
        <taxon>Heunggongvirae</taxon>
        <taxon>Uroviricota</taxon>
        <taxon>Caudoviricetes</taxon>
        <taxon>Peduoviridae</taxon>
        <taxon>Maltschvirus</taxon>
        <taxon>Maltschvirus maltsch</taxon>
    </lineage>
</organism>